<dbReference type="SUPFAM" id="SSF56281">
    <property type="entry name" value="Metallo-hydrolase/oxidoreductase"/>
    <property type="match status" value="1"/>
</dbReference>
<gene>
    <name evidence="7" type="ORF">SAMN02745172_02127</name>
</gene>
<keyword evidence="3" id="KW-0479">Metal-binding</keyword>
<evidence type="ECO:0000256" key="5">
    <source>
        <dbReference type="ARBA" id="ARBA00022833"/>
    </source>
</evidence>
<dbReference type="PANTHER" id="PTHR42978:SF7">
    <property type="entry name" value="METALLO-HYDROLASE RV2300C-RELATED"/>
    <property type="match status" value="1"/>
</dbReference>
<comment type="similarity">
    <text evidence="2">Belongs to the metallo-beta-lactamase superfamily.</text>
</comment>
<evidence type="ECO:0000256" key="1">
    <source>
        <dbReference type="ARBA" id="ARBA00001947"/>
    </source>
</evidence>
<evidence type="ECO:0000313" key="7">
    <source>
        <dbReference type="EMBL" id="SHO65482.1"/>
    </source>
</evidence>
<dbReference type="GO" id="GO:0046872">
    <property type="term" value="F:metal ion binding"/>
    <property type="evidence" value="ECO:0007669"/>
    <property type="project" value="UniProtKB-KW"/>
</dbReference>
<feature type="domain" description="Metallo-beta-lactamase" evidence="6">
    <location>
        <begin position="35"/>
        <end position="259"/>
    </location>
</feature>
<evidence type="ECO:0000313" key="8">
    <source>
        <dbReference type="Proteomes" id="UP000186406"/>
    </source>
</evidence>
<sequence>MSDYSIWILEFACVPDAATSSLIFGRHNVGVEKLPYAYTLLKSREHTILLDCGLNAASHGLEFVERYNVSNWASPRDVLAEVGVTPEEIDYVILSHAHFDHMGGLELFPNAKFMIQSSELAGWVEVMAMDRKFRWLMGATDPGDIIYAVQLAREGRMIGIDGDQDNVLPGIDVRLVRDSHTVGSQYIIIRNDGQAASDDRYVYTGDLIYRFENFHGGDPSDPKILPNGLSFGNYTTIIFATDRILKEVAGDMKRVLIPHEGAMAEVYPSRTTGRGHYIVEVALAEGEATRI</sequence>
<keyword evidence="5" id="KW-0862">Zinc</keyword>
<name>A0A1M7ZKZ3_9HYPH</name>
<evidence type="ECO:0000256" key="3">
    <source>
        <dbReference type="ARBA" id="ARBA00022723"/>
    </source>
</evidence>
<dbReference type="STRING" id="1123029.SAMN02745172_02127"/>
<evidence type="ECO:0000256" key="2">
    <source>
        <dbReference type="ARBA" id="ARBA00007749"/>
    </source>
</evidence>
<organism evidence="7 8">
    <name type="scientific">Pseudoxanthobacter soli DSM 19599</name>
    <dbReference type="NCBI Taxonomy" id="1123029"/>
    <lineage>
        <taxon>Bacteria</taxon>
        <taxon>Pseudomonadati</taxon>
        <taxon>Pseudomonadota</taxon>
        <taxon>Alphaproteobacteria</taxon>
        <taxon>Hyphomicrobiales</taxon>
        <taxon>Segnochrobactraceae</taxon>
        <taxon>Pseudoxanthobacter</taxon>
    </lineage>
</organism>
<accession>A0A1M7ZKZ3</accession>
<dbReference type="Gene3D" id="3.60.15.10">
    <property type="entry name" value="Ribonuclease Z/Hydroxyacylglutathione hydrolase-like"/>
    <property type="match status" value="1"/>
</dbReference>
<evidence type="ECO:0000259" key="6">
    <source>
        <dbReference type="SMART" id="SM00849"/>
    </source>
</evidence>
<keyword evidence="4" id="KW-0378">Hydrolase</keyword>
<dbReference type="EMBL" id="FRXO01000004">
    <property type="protein sequence ID" value="SHO65482.1"/>
    <property type="molecule type" value="Genomic_DNA"/>
</dbReference>
<evidence type="ECO:0000256" key="4">
    <source>
        <dbReference type="ARBA" id="ARBA00022801"/>
    </source>
</evidence>
<dbReference type="AlphaFoldDB" id="A0A1M7ZKZ3"/>
<dbReference type="GO" id="GO:0016787">
    <property type="term" value="F:hydrolase activity"/>
    <property type="evidence" value="ECO:0007669"/>
    <property type="project" value="UniProtKB-KW"/>
</dbReference>
<reference evidence="7 8" key="1">
    <citation type="submission" date="2016-12" db="EMBL/GenBank/DDBJ databases">
        <authorList>
            <person name="Song W.-J."/>
            <person name="Kurnit D.M."/>
        </authorList>
    </citation>
    <scope>NUCLEOTIDE SEQUENCE [LARGE SCALE GENOMIC DNA]</scope>
    <source>
        <strain evidence="7 8">DSM 19599</strain>
    </source>
</reference>
<dbReference type="Pfam" id="PF00753">
    <property type="entry name" value="Lactamase_B"/>
    <property type="match status" value="1"/>
</dbReference>
<comment type="cofactor">
    <cofactor evidence="1">
        <name>Zn(2+)</name>
        <dbReference type="ChEBI" id="CHEBI:29105"/>
    </cofactor>
</comment>
<proteinExistence type="inferred from homology"/>
<dbReference type="CDD" id="cd07729">
    <property type="entry name" value="AHL_lactonase_MBL-fold"/>
    <property type="match status" value="1"/>
</dbReference>
<dbReference type="SMART" id="SM00849">
    <property type="entry name" value="Lactamase_B"/>
    <property type="match status" value="1"/>
</dbReference>
<keyword evidence="8" id="KW-1185">Reference proteome</keyword>
<dbReference type="Proteomes" id="UP000186406">
    <property type="component" value="Unassembled WGS sequence"/>
</dbReference>
<protein>
    <submittedName>
        <fullName evidence="7">Metallo-beta-lactamase superfamily protein</fullName>
    </submittedName>
</protein>
<dbReference type="InterPro" id="IPR036866">
    <property type="entry name" value="RibonucZ/Hydroxyglut_hydro"/>
</dbReference>
<dbReference type="RefSeq" id="WP_073628464.1">
    <property type="nucleotide sequence ID" value="NZ_FRXO01000004.1"/>
</dbReference>
<dbReference type="InterPro" id="IPR001279">
    <property type="entry name" value="Metallo-B-lactamas"/>
</dbReference>
<dbReference type="InterPro" id="IPR051013">
    <property type="entry name" value="MBL_superfamily_lactonases"/>
</dbReference>
<dbReference type="PANTHER" id="PTHR42978">
    <property type="entry name" value="QUORUM-QUENCHING LACTONASE YTNP-RELATED-RELATED"/>
    <property type="match status" value="1"/>
</dbReference>